<evidence type="ECO:0000256" key="1">
    <source>
        <dbReference type="SAM" id="Phobius"/>
    </source>
</evidence>
<dbReference type="Proteomes" id="UP000005551">
    <property type="component" value="Unassembled WGS sequence"/>
</dbReference>
<accession>I5BWY8</accession>
<dbReference type="Pfam" id="PF03929">
    <property type="entry name" value="PepSY_TM"/>
    <property type="match status" value="1"/>
</dbReference>
<protein>
    <recommendedName>
        <fullName evidence="4">PepSY-associated TM helix domain-containing protein</fullName>
    </recommendedName>
</protein>
<dbReference type="RefSeq" id="WP_009056758.1">
    <property type="nucleotide sequence ID" value="NZ_AJYA01000048.1"/>
</dbReference>
<name>I5BWY8_9BACT</name>
<dbReference type="InterPro" id="IPR005625">
    <property type="entry name" value="PepSY-ass_TM"/>
</dbReference>
<evidence type="ECO:0008006" key="4">
    <source>
        <dbReference type="Google" id="ProtNLM"/>
    </source>
</evidence>
<dbReference type="AlphaFoldDB" id="I5BWY8"/>
<feature type="transmembrane region" description="Helical" evidence="1">
    <location>
        <begin position="423"/>
        <end position="444"/>
    </location>
</feature>
<organism evidence="2 3">
    <name type="scientific">Nitritalea halalkaliphila LW7</name>
    <dbReference type="NCBI Taxonomy" id="1189621"/>
    <lineage>
        <taxon>Bacteria</taxon>
        <taxon>Pseudomonadati</taxon>
        <taxon>Bacteroidota</taxon>
        <taxon>Cytophagia</taxon>
        <taxon>Cytophagales</taxon>
        <taxon>Cyclobacteriaceae</taxon>
        <taxon>Nitritalea</taxon>
    </lineage>
</organism>
<keyword evidence="1" id="KW-0812">Transmembrane</keyword>
<dbReference type="STRING" id="1189621.A3SI_16607"/>
<keyword evidence="1" id="KW-0472">Membrane</keyword>
<sequence length="450" mass="51572">MAHWFKPEIAKTFLIPTPIPEEKVQLSPQEALETNGITSFKNLRLVQWEEQVYYQVKDDQAQLVYIDAQNGALKENGDRLYAEYLARIFLDDPSSPVKNAVIQEEFDDQYKYINRLLPVWKLDFDRPDAMTLYVETLSDRLGTFNPRSRKAFIWFFSFFHNWSWLESITNLHVRTTVMLLFLGLITASALAGLLIYGFMWKRFSSPRPENKRGLLRQYHRQIGLATAFVTLTFAFSGGYQATAKYTPNTLPEMRVEPSIRTADLMVPLQELDLAKGSLVNFEVVQMQGETFYQVHKHEGRENPLRYAYYAASSGGQLEDGDTQYAQFLADTFAEKLGLNLRTSALQSQEVLRTFDHEYGFIFKRLPVHKLAFTTPNAQTLYIETGTSRLAASIANADRVRGFSFAVLHKFFFMDWAGKTVRDLVMLVSALGVLVVSLFGLALFVKQNSLF</sequence>
<reference evidence="2 3" key="1">
    <citation type="submission" date="2012-05" db="EMBL/GenBank/DDBJ databases">
        <title>Genome sequence of Nitritalea halalkaliphila LW7.</title>
        <authorList>
            <person name="Jangir P.K."/>
            <person name="Singh A."/>
            <person name="Shivaji S."/>
            <person name="Sharma R."/>
        </authorList>
    </citation>
    <scope>NUCLEOTIDE SEQUENCE [LARGE SCALE GENOMIC DNA]</scope>
    <source>
        <strain evidence="2 3">LW7</strain>
    </source>
</reference>
<feature type="transmembrane region" description="Helical" evidence="1">
    <location>
        <begin position="221"/>
        <end position="241"/>
    </location>
</feature>
<gene>
    <name evidence="2" type="ORF">A3SI_16607</name>
</gene>
<keyword evidence="3" id="KW-1185">Reference proteome</keyword>
<comment type="caution">
    <text evidence="2">The sequence shown here is derived from an EMBL/GenBank/DDBJ whole genome shotgun (WGS) entry which is preliminary data.</text>
</comment>
<evidence type="ECO:0000313" key="2">
    <source>
        <dbReference type="EMBL" id="EIM74090.1"/>
    </source>
</evidence>
<evidence type="ECO:0000313" key="3">
    <source>
        <dbReference type="Proteomes" id="UP000005551"/>
    </source>
</evidence>
<keyword evidence="1" id="KW-1133">Transmembrane helix</keyword>
<dbReference type="EMBL" id="AJYA01000048">
    <property type="protein sequence ID" value="EIM74090.1"/>
    <property type="molecule type" value="Genomic_DNA"/>
</dbReference>
<feature type="transmembrane region" description="Helical" evidence="1">
    <location>
        <begin position="177"/>
        <end position="200"/>
    </location>
</feature>
<proteinExistence type="predicted"/>